<evidence type="ECO:0000313" key="4">
    <source>
        <dbReference type="Proteomes" id="UP001596104"/>
    </source>
</evidence>
<accession>A0ABW0H7N4</accession>
<evidence type="ECO:0000259" key="2">
    <source>
        <dbReference type="Pfam" id="PF23771"/>
    </source>
</evidence>
<protein>
    <submittedName>
        <fullName evidence="3">DUF2786 domain-containing protein</fullName>
    </submittedName>
</protein>
<dbReference type="InterPro" id="IPR024498">
    <property type="entry name" value="DUF2786"/>
</dbReference>
<dbReference type="Pfam" id="PF10979">
    <property type="entry name" value="DUF2786"/>
    <property type="match status" value="1"/>
</dbReference>
<reference evidence="4" key="1">
    <citation type="journal article" date="2019" name="Int. J. Syst. Evol. Microbiol.">
        <title>The Global Catalogue of Microorganisms (GCM) 10K type strain sequencing project: providing services to taxonomists for standard genome sequencing and annotation.</title>
        <authorList>
            <consortium name="The Broad Institute Genomics Platform"/>
            <consortium name="The Broad Institute Genome Sequencing Center for Infectious Disease"/>
            <person name="Wu L."/>
            <person name="Ma J."/>
        </authorList>
    </citation>
    <scope>NUCLEOTIDE SEQUENCE [LARGE SCALE GENOMIC DNA]</scope>
    <source>
        <strain evidence="4">CGMCC 1.16326</strain>
    </source>
</reference>
<organism evidence="3 4">
    <name type="scientific">Bosea vestrisii</name>
    <dbReference type="NCBI Taxonomy" id="151416"/>
    <lineage>
        <taxon>Bacteria</taxon>
        <taxon>Pseudomonadati</taxon>
        <taxon>Pseudomonadota</taxon>
        <taxon>Alphaproteobacteria</taxon>
        <taxon>Hyphomicrobiales</taxon>
        <taxon>Boseaceae</taxon>
        <taxon>Bosea</taxon>
    </lineage>
</organism>
<comment type="caution">
    <text evidence="3">The sequence shown here is derived from an EMBL/GenBank/DDBJ whole genome shotgun (WGS) entry which is preliminary data.</text>
</comment>
<dbReference type="InterPro" id="IPR055592">
    <property type="entry name" value="DUF7168"/>
</dbReference>
<sequence>MTEREKIAGRIRALLAKTVENGCAEDEAVQAAAKAAELLTKYNLTVDEVRLRENPFERQSTVHDDAVGERLWKVAAAISELTEVRYWVSPRGVWPIEINFFGFDHEVQIAGYLLTICRNAMLREEARLRGLHLLKSLVKQRQIIHPFLDGMADSLHRRIRALKPPRPTGKGLVVLRNELIDAALKDEGMKLKQHPMRHSRDFESSYRSGVEAGDRVALNQGVRGPAANVRRLDGRG</sequence>
<keyword evidence="4" id="KW-1185">Reference proteome</keyword>
<feature type="domain" description="DUF7168" evidence="2">
    <location>
        <begin position="72"/>
        <end position="187"/>
    </location>
</feature>
<proteinExistence type="predicted"/>
<dbReference type="Proteomes" id="UP001596104">
    <property type="component" value="Unassembled WGS sequence"/>
</dbReference>
<feature type="domain" description="DUF2786" evidence="1">
    <location>
        <begin position="6"/>
        <end position="45"/>
    </location>
</feature>
<dbReference type="EMBL" id="JBHSLV010000013">
    <property type="protein sequence ID" value="MFC5392655.1"/>
    <property type="molecule type" value="Genomic_DNA"/>
</dbReference>
<dbReference type="RefSeq" id="WP_377007480.1">
    <property type="nucleotide sequence ID" value="NZ_JBHSLV010000013.1"/>
</dbReference>
<name>A0ABW0H7N4_9HYPH</name>
<evidence type="ECO:0000259" key="1">
    <source>
        <dbReference type="Pfam" id="PF10979"/>
    </source>
</evidence>
<dbReference type="Pfam" id="PF23771">
    <property type="entry name" value="DUF7168"/>
    <property type="match status" value="1"/>
</dbReference>
<evidence type="ECO:0000313" key="3">
    <source>
        <dbReference type="EMBL" id="MFC5392655.1"/>
    </source>
</evidence>
<gene>
    <name evidence="3" type="ORF">ACFPPC_08400</name>
</gene>